<evidence type="ECO:0000313" key="1">
    <source>
        <dbReference type="EMBL" id="VEL26176.1"/>
    </source>
</evidence>
<reference evidence="1" key="1">
    <citation type="submission" date="2018-11" db="EMBL/GenBank/DDBJ databases">
        <authorList>
            <consortium name="Pathogen Informatics"/>
        </authorList>
    </citation>
    <scope>NUCLEOTIDE SEQUENCE</scope>
</reference>
<proteinExistence type="predicted"/>
<name>A0A3S5CJB9_9PLAT</name>
<sequence>MYIQEHKNVAVRRQCAVHVAAAAERLGAARLLHANNPTSTNSYGSGVSFAYGHATTNTCSGSVMGLSSWASMGALPTGSGGCANMSLAAAATNTTVTTASSSGSGTANMAERIIVAMAQFLMDSNQETR</sequence>
<protein>
    <submittedName>
        <fullName evidence="1">Uncharacterized protein</fullName>
    </submittedName>
</protein>
<comment type="caution">
    <text evidence="1">The sequence shown here is derived from an EMBL/GenBank/DDBJ whole genome shotgun (WGS) entry which is preliminary data.</text>
</comment>
<dbReference type="AlphaFoldDB" id="A0A3S5CJB9"/>
<keyword evidence="2" id="KW-1185">Reference proteome</keyword>
<accession>A0A3S5CJB9</accession>
<dbReference type="Proteomes" id="UP000784294">
    <property type="component" value="Unassembled WGS sequence"/>
</dbReference>
<evidence type="ECO:0000313" key="2">
    <source>
        <dbReference type="Proteomes" id="UP000784294"/>
    </source>
</evidence>
<organism evidence="1 2">
    <name type="scientific">Protopolystoma xenopodis</name>
    <dbReference type="NCBI Taxonomy" id="117903"/>
    <lineage>
        <taxon>Eukaryota</taxon>
        <taxon>Metazoa</taxon>
        <taxon>Spiralia</taxon>
        <taxon>Lophotrochozoa</taxon>
        <taxon>Platyhelminthes</taxon>
        <taxon>Monogenea</taxon>
        <taxon>Polyopisthocotylea</taxon>
        <taxon>Polystomatidea</taxon>
        <taxon>Polystomatidae</taxon>
        <taxon>Protopolystoma</taxon>
    </lineage>
</organism>
<gene>
    <name evidence="1" type="ORF">PXEA_LOCUS19616</name>
</gene>
<dbReference type="EMBL" id="CAAALY010078563">
    <property type="protein sequence ID" value="VEL26176.1"/>
    <property type="molecule type" value="Genomic_DNA"/>
</dbReference>